<evidence type="ECO:0000313" key="2">
    <source>
        <dbReference type="Proteomes" id="UP000004994"/>
    </source>
</evidence>
<dbReference type="Proteomes" id="UP000004994">
    <property type="component" value="Chromosome 3"/>
</dbReference>
<dbReference type="InParanoid" id="A0A3Q7G755"/>
<dbReference type="Gramene" id="Solyc03g058243.1.1">
    <property type="protein sequence ID" value="Solyc03g058243.1.1"/>
    <property type="gene ID" value="Solyc03g058243.1"/>
</dbReference>
<proteinExistence type="predicted"/>
<dbReference type="AlphaFoldDB" id="A0A3Q7G755"/>
<accession>A0A3Q7G755</accession>
<organism evidence="1">
    <name type="scientific">Solanum lycopersicum</name>
    <name type="common">Tomato</name>
    <name type="synonym">Lycopersicon esculentum</name>
    <dbReference type="NCBI Taxonomy" id="4081"/>
    <lineage>
        <taxon>Eukaryota</taxon>
        <taxon>Viridiplantae</taxon>
        <taxon>Streptophyta</taxon>
        <taxon>Embryophyta</taxon>
        <taxon>Tracheophyta</taxon>
        <taxon>Spermatophyta</taxon>
        <taxon>Magnoliopsida</taxon>
        <taxon>eudicotyledons</taxon>
        <taxon>Gunneridae</taxon>
        <taxon>Pentapetalae</taxon>
        <taxon>asterids</taxon>
        <taxon>lamiids</taxon>
        <taxon>Solanales</taxon>
        <taxon>Solanaceae</taxon>
        <taxon>Solanoideae</taxon>
        <taxon>Solaneae</taxon>
        <taxon>Solanum</taxon>
        <taxon>Solanum subgen. Lycopersicon</taxon>
    </lineage>
</organism>
<protein>
    <submittedName>
        <fullName evidence="1">Uncharacterized protein</fullName>
    </submittedName>
</protein>
<reference evidence="1" key="1">
    <citation type="journal article" date="2012" name="Nature">
        <title>The tomato genome sequence provides insights into fleshy fruit evolution.</title>
        <authorList>
            <consortium name="Tomato Genome Consortium"/>
        </authorList>
    </citation>
    <scope>NUCLEOTIDE SEQUENCE [LARGE SCALE GENOMIC DNA]</scope>
    <source>
        <strain evidence="1">cv. Heinz 1706</strain>
    </source>
</reference>
<dbReference type="EnsemblPlants" id="Solyc03g058243.1.1">
    <property type="protein sequence ID" value="Solyc03g058243.1.1"/>
    <property type="gene ID" value="Solyc03g058243.1"/>
</dbReference>
<keyword evidence="2" id="KW-1185">Reference proteome</keyword>
<sequence length="263" mass="30685">MEEKSPLVSPPIKNLAIVNMVVKLRCGVDTVNDMLWKNINRILFGTRDPPVKREELWWSPSDTKSYGQKEFKKWGPDPTRGTFISTDYLRKNGMISYGLIENDSDLNHCLLEVEGALVGSSLLLRHKPRSPLDMIQKDSWHILDQRLLYYKYEFEYGNGEGEGFRGKRIIYDEEDEQYKIRDGCQVPVEEIPKGFHTSKTDPSTSPYKCWFIKNMQEKHLELLIIPFCSNTLSNSYHYLLNLFVSNEKLLDQSEMPFSCIFRL</sequence>
<name>A0A3Q7G755_SOLLC</name>
<evidence type="ECO:0000313" key="1">
    <source>
        <dbReference type="EnsemblPlants" id="Solyc03g058243.1.1"/>
    </source>
</evidence>
<reference evidence="1" key="2">
    <citation type="submission" date="2019-01" db="UniProtKB">
        <authorList>
            <consortium name="EnsemblPlants"/>
        </authorList>
    </citation>
    <scope>IDENTIFICATION</scope>
    <source>
        <strain evidence="1">cv. Heinz 1706</strain>
    </source>
</reference>